<evidence type="ECO:0000313" key="1">
    <source>
        <dbReference type="EMBL" id="CAI8741265.1"/>
    </source>
</evidence>
<reference evidence="1 2" key="1">
    <citation type="submission" date="2023-03" db="EMBL/GenBank/DDBJ databases">
        <authorList>
            <person name="Pearce D."/>
        </authorList>
    </citation>
    <scope>NUCLEOTIDE SEQUENCE [LARGE SCALE GENOMIC DNA]</scope>
    <source>
        <strain evidence="1">Msz</strain>
    </source>
</reference>
<proteinExistence type="predicted"/>
<dbReference type="EMBL" id="OX458333">
    <property type="protein sequence ID" value="CAI8741265.1"/>
    <property type="molecule type" value="Genomic_DNA"/>
</dbReference>
<accession>A0ABM9HWZ5</accession>
<dbReference type="Proteomes" id="UP001162030">
    <property type="component" value="Chromosome"/>
</dbReference>
<organism evidence="1 2">
    <name type="scientific">Methylocaldum szegediense</name>
    <dbReference type="NCBI Taxonomy" id="73780"/>
    <lineage>
        <taxon>Bacteria</taxon>
        <taxon>Pseudomonadati</taxon>
        <taxon>Pseudomonadota</taxon>
        <taxon>Gammaproteobacteria</taxon>
        <taxon>Methylococcales</taxon>
        <taxon>Methylococcaceae</taxon>
        <taxon>Methylocaldum</taxon>
    </lineage>
</organism>
<name>A0ABM9HWZ5_9GAMM</name>
<evidence type="ECO:0000313" key="2">
    <source>
        <dbReference type="Proteomes" id="UP001162030"/>
    </source>
</evidence>
<gene>
    <name evidence="1" type="ORF">MSZNOR_0470</name>
</gene>
<sequence length="64" mass="7292">MDSQGVGWSFSCPCGSASEFRLEVYEEDFQGVLAYRVALESGNMTDLCLLRFKTFFRTWVGHIC</sequence>
<protein>
    <submittedName>
        <fullName evidence="1">Uncharacterized protein</fullName>
    </submittedName>
</protein>
<keyword evidence="2" id="KW-1185">Reference proteome</keyword>